<dbReference type="Pfam" id="PF01263">
    <property type="entry name" value="Aldose_epim"/>
    <property type="match status" value="1"/>
</dbReference>
<evidence type="ECO:0000256" key="4">
    <source>
        <dbReference type="ARBA" id="ARBA00023277"/>
    </source>
</evidence>
<dbReference type="Proteomes" id="UP000199135">
    <property type="component" value="Unassembled WGS sequence"/>
</dbReference>
<accession>A0A1H6IWZ2</accession>
<keyword evidence="4 5" id="KW-0119">Carbohydrate metabolism</keyword>
<gene>
    <name evidence="6" type="ORF">SAMN05216447_10456</name>
</gene>
<dbReference type="NCBIfam" id="NF008277">
    <property type="entry name" value="PRK11055.1"/>
    <property type="match status" value="1"/>
</dbReference>
<keyword evidence="7" id="KW-1185">Reference proteome</keyword>
<dbReference type="InterPro" id="IPR047215">
    <property type="entry name" value="Galactose_mutarotase-like"/>
</dbReference>
<keyword evidence="3 5" id="KW-0413">Isomerase</keyword>
<organism evidence="6 7">
    <name type="scientific">Parafannyhessea umbonata</name>
    <dbReference type="NCBI Taxonomy" id="604330"/>
    <lineage>
        <taxon>Bacteria</taxon>
        <taxon>Bacillati</taxon>
        <taxon>Actinomycetota</taxon>
        <taxon>Coriobacteriia</taxon>
        <taxon>Coriobacteriales</taxon>
        <taxon>Atopobiaceae</taxon>
        <taxon>Parafannyhessea</taxon>
    </lineage>
</organism>
<dbReference type="InterPro" id="IPR015443">
    <property type="entry name" value="Aldose_1-epimerase"/>
</dbReference>
<evidence type="ECO:0000256" key="2">
    <source>
        <dbReference type="ARBA" id="ARBA00006206"/>
    </source>
</evidence>
<dbReference type="InterPro" id="IPR008183">
    <property type="entry name" value="Aldose_1/G6P_1-epimerase"/>
</dbReference>
<dbReference type="PIRSF" id="PIRSF005096">
    <property type="entry name" value="GALM"/>
    <property type="match status" value="1"/>
</dbReference>
<protein>
    <recommendedName>
        <fullName evidence="5">Aldose 1-epimerase</fullName>
        <ecNumber evidence="5">5.1.3.3</ecNumber>
    </recommendedName>
</protein>
<evidence type="ECO:0000313" key="7">
    <source>
        <dbReference type="Proteomes" id="UP000199135"/>
    </source>
</evidence>
<evidence type="ECO:0000256" key="1">
    <source>
        <dbReference type="ARBA" id="ARBA00005028"/>
    </source>
</evidence>
<dbReference type="EC" id="5.1.3.3" evidence="5"/>
<evidence type="ECO:0000256" key="3">
    <source>
        <dbReference type="ARBA" id="ARBA00023235"/>
    </source>
</evidence>
<dbReference type="PANTHER" id="PTHR10091">
    <property type="entry name" value="ALDOSE-1-EPIMERASE"/>
    <property type="match status" value="1"/>
</dbReference>
<comment type="similarity">
    <text evidence="2 5">Belongs to the aldose epimerase family.</text>
</comment>
<dbReference type="EMBL" id="FNWT01000004">
    <property type="protein sequence ID" value="SEH51062.1"/>
    <property type="molecule type" value="Genomic_DNA"/>
</dbReference>
<comment type="catalytic activity">
    <reaction evidence="5">
        <text>alpha-D-glucose = beta-D-glucose</text>
        <dbReference type="Rhea" id="RHEA:10264"/>
        <dbReference type="ChEBI" id="CHEBI:15903"/>
        <dbReference type="ChEBI" id="CHEBI:17925"/>
        <dbReference type="EC" id="5.1.3.3"/>
    </reaction>
</comment>
<evidence type="ECO:0000313" key="6">
    <source>
        <dbReference type="EMBL" id="SEH51062.1"/>
    </source>
</evidence>
<dbReference type="Gene3D" id="2.70.98.10">
    <property type="match status" value="1"/>
</dbReference>
<dbReference type="InterPro" id="IPR014718">
    <property type="entry name" value="GH-type_carb-bd"/>
</dbReference>
<comment type="pathway">
    <text evidence="1 5">Carbohydrate metabolism; hexose metabolism.</text>
</comment>
<dbReference type="PANTHER" id="PTHR10091:SF0">
    <property type="entry name" value="GALACTOSE MUTAROTASE"/>
    <property type="match status" value="1"/>
</dbReference>
<sequence length="340" mass="36856">MSLRTSVFGVTESGHEAHLFTLENSHGMRVELTDLGACVVSVRVPDAHGGCPDVCLGYDGVRGYEHNSADFGAIVGRCANRIAGASFELSGTTYRLAANEGPNSLHSGPHLYFERLWKATGTTDDSVAFNLLSRRGDQGFPGAVDVNVTYTLTEENQLGIRYEATPDDTTIINLTCHAYWNLNGHASGSVLGHELQIESTHYTPVDEHHIPTGDVLPVASTPYDFMTPKDLGDDIALVPGGYDTNFVLQNEERLERACTLVGERSGIAMDVITDSPALQVYTAGGLDCMGKDGCHYGDHCGVALETQFYPDAIHHKAWPQPVYDAGHAFRFTTVFAFRTA</sequence>
<name>A0A1H6IWZ2_9ACTN</name>
<proteinExistence type="inferred from homology"/>
<evidence type="ECO:0000256" key="5">
    <source>
        <dbReference type="PIRNR" id="PIRNR005096"/>
    </source>
</evidence>
<dbReference type="CDD" id="cd09019">
    <property type="entry name" value="galactose_mutarotase_like"/>
    <property type="match status" value="1"/>
</dbReference>
<comment type="caution">
    <text evidence="6">The sequence shown here is derived from an EMBL/GenBank/DDBJ whole genome shotgun (WGS) entry which is preliminary data.</text>
</comment>
<dbReference type="SUPFAM" id="SSF74650">
    <property type="entry name" value="Galactose mutarotase-like"/>
    <property type="match status" value="1"/>
</dbReference>
<dbReference type="RefSeq" id="WP_078687518.1">
    <property type="nucleotide sequence ID" value="NZ_FNWT01000004.1"/>
</dbReference>
<reference evidence="6 7" key="1">
    <citation type="submission" date="2016-10" db="EMBL/GenBank/DDBJ databases">
        <authorList>
            <person name="Varghese N."/>
            <person name="Submissions S."/>
        </authorList>
    </citation>
    <scope>NUCLEOTIDE SEQUENCE [LARGE SCALE GENOMIC DNA]</scope>
    <source>
        <strain evidence="6 7">WCP15</strain>
    </source>
</reference>
<dbReference type="InterPro" id="IPR011013">
    <property type="entry name" value="Gal_mutarotase_sf_dom"/>
</dbReference>